<protein>
    <submittedName>
        <fullName evidence="1">Uncharacterized protein</fullName>
    </submittedName>
</protein>
<dbReference type="AlphaFoldDB" id="A0A2P2NPK4"/>
<sequence length="18" mass="2146">MDFVFCGWLEKLILLNGF</sequence>
<reference evidence="1" key="1">
    <citation type="submission" date="2018-02" db="EMBL/GenBank/DDBJ databases">
        <title>Rhizophora mucronata_Transcriptome.</title>
        <authorList>
            <person name="Meera S.P."/>
            <person name="Sreeshan A."/>
            <person name="Augustine A."/>
        </authorList>
    </citation>
    <scope>NUCLEOTIDE SEQUENCE</scope>
    <source>
        <tissue evidence="1">Leaf</tissue>
    </source>
</reference>
<proteinExistence type="predicted"/>
<organism evidence="1">
    <name type="scientific">Rhizophora mucronata</name>
    <name type="common">Asiatic mangrove</name>
    <dbReference type="NCBI Taxonomy" id="61149"/>
    <lineage>
        <taxon>Eukaryota</taxon>
        <taxon>Viridiplantae</taxon>
        <taxon>Streptophyta</taxon>
        <taxon>Embryophyta</taxon>
        <taxon>Tracheophyta</taxon>
        <taxon>Spermatophyta</taxon>
        <taxon>Magnoliopsida</taxon>
        <taxon>eudicotyledons</taxon>
        <taxon>Gunneridae</taxon>
        <taxon>Pentapetalae</taxon>
        <taxon>rosids</taxon>
        <taxon>fabids</taxon>
        <taxon>Malpighiales</taxon>
        <taxon>Rhizophoraceae</taxon>
        <taxon>Rhizophora</taxon>
    </lineage>
</organism>
<dbReference type="EMBL" id="GGEC01063932">
    <property type="protein sequence ID" value="MBX44416.1"/>
    <property type="molecule type" value="Transcribed_RNA"/>
</dbReference>
<evidence type="ECO:0000313" key="1">
    <source>
        <dbReference type="EMBL" id="MBX44416.1"/>
    </source>
</evidence>
<name>A0A2P2NPK4_RHIMU</name>
<accession>A0A2P2NPK4</accession>